<reference evidence="1 3" key="1">
    <citation type="submission" date="2016-02" db="EMBL/GenBank/DDBJ databases">
        <authorList>
            <person name="Nicholson A.C."/>
            <person name="Humrighouse B.W."/>
            <person name="Loparev V."/>
            <person name="Emery B."/>
            <person name="Graziano J."/>
            <person name="McQuiston J.R."/>
        </authorList>
    </citation>
    <scope>NUCLEOTIDE SEQUENCE [LARGE SCALE GENOMIC DNA]</scope>
    <source>
        <strain evidence="1 3">E6809</strain>
    </source>
</reference>
<dbReference type="EMBL" id="MAHS01000013">
    <property type="protein sequence ID" value="OPB47404.1"/>
    <property type="molecule type" value="Genomic_DNA"/>
</dbReference>
<evidence type="ECO:0000313" key="1">
    <source>
        <dbReference type="EMBL" id="AQX52533.1"/>
    </source>
</evidence>
<evidence type="ECO:0000313" key="3">
    <source>
        <dbReference type="Proteomes" id="UP000189738"/>
    </source>
</evidence>
<dbReference type="RefSeq" id="WP_078677335.1">
    <property type="nucleotide sequence ID" value="NZ_CP014339.1"/>
</dbReference>
<proteinExistence type="predicted"/>
<reference evidence="2" key="2">
    <citation type="submission" date="2016-06" db="EMBL/GenBank/DDBJ databases">
        <authorList>
            <person name="Nicholson A.C."/>
        </authorList>
    </citation>
    <scope>NUCLEOTIDE SEQUENCE [LARGE SCALE GENOMIC DNA]</scope>
    <source>
        <strain evidence="2">E6809</strain>
    </source>
</reference>
<dbReference type="AlphaFoldDB" id="A0A494J2E3"/>
<name>A0A494J2E3_9FLAO</name>
<dbReference type="EMBL" id="CP014339">
    <property type="protein sequence ID" value="AQX52533.1"/>
    <property type="molecule type" value="Genomic_DNA"/>
</dbReference>
<gene>
    <name evidence="1" type="ORF">AYC66_18425</name>
    <name evidence="2" type="ORF">BAY09_07055</name>
</gene>
<dbReference type="Proteomes" id="UP000189738">
    <property type="component" value="Chromosome"/>
</dbReference>
<organism evidence="2">
    <name type="scientific">Elizabethkingia anophelis</name>
    <dbReference type="NCBI Taxonomy" id="1117645"/>
    <lineage>
        <taxon>Bacteria</taxon>
        <taxon>Pseudomonadati</taxon>
        <taxon>Bacteroidota</taxon>
        <taxon>Flavobacteriia</taxon>
        <taxon>Flavobacteriales</taxon>
        <taxon>Weeksellaceae</taxon>
        <taxon>Elizabethkingia</taxon>
    </lineage>
</organism>
<evidence type="ECO:0000313" key="2">
    <source>
        <dbReference type="EMBL" id="OPB47404.1"/>
    </source>
</evidence>
<accession>A0A494J2E3</accession>
<protein>
    <submittedName>
        <fullName evidence="2">Uncharacterized protein</fullName>
    </submittedName>
</protein>
<sequence>MKEIKHVAQNDHIDAFRDALETNSVGIVISSKYNIKYIPGTYSSSLIFTPKKDTEVNPIDFLLLGFFVGRDYTD</sequence>